<dbReference type="STRING" id="29539.SAMN02745716_0476"/>
<keyword evidence="2" id="KW-0874">Quinone</keyword>
<dbReference type="Gene3D" id="1.20.120.1200">
    <property type="entry name" value="NADH-ubiquinone/plastoquinone oxidoreductase chain 6, subunit NuoJ"/>
    <property type="match status" value="1"/>
</dbReference>
<dbReference type="InterPro" id="IPR001457">
    <property type="entry name" value="NADH_UbQ/plastoQ_OxRdtase_su6"/>
</dbReference>
<sequence length="206" mass="21417">MLAEQILFFLAAAVALGGALGVVAARNPFYSVLSLVVHLIALAVLFLLLRAQFVAAAQVVVYAGAVVVMYLFVVAYVGGEAERIGEERTPIVTSLAPLFAAALFIELLIAIAGSGLAGLDTNGPRTGLGFGGPGEIGELLLERFLLPFEAVSLVLLAAAVGAVVLARRRRGLEDLEQELRAEPVVESDSGAFRLGPLARAGVHGGW</sequence>
<dbReference type="AlphaFoldDB" id="A0A1H6FID9"/>
<comment type="similarity">
    <text evidence="1 2">Belongs to the complex I subunit 6 family.</text>
</comment>
<feature type="transmembrane region" description="Helical" evidence="2">
    <location>
        <begin position="59"/>
        <end position="79"/>
    </location>
</feature>
<name>A0A1H6FID9_THEAL</name>
<dbReference type="GO" id="GO:0008137">
    <property type="term" value="F:NADH dehydrogenase (ubiquinone) activity"/>
    <property type="evidence" value="ECO:0007669"/>
    <property type="project" value="UniProtKB-UniRule"/>
</dbReference>
<keyword evidence="2" id="KW-0472">Membrane</keyword>
<comment type="subcellular location">
    <subcellularLocation>
        <location evidence="2">Cell membrane</location>
        <topology evidence="2">Multi-pass membrane protein</topology>
    </subcellularLocation>
</comment>
<comment type="function">
    <text evidence="2">NDH-1 shuttles electrons from NADH, via FMN and iron-sulfur (Fe-S) centers, to quinones in the respiratory chain. Couples the redox reaction to proton translocation (for every two electrons transferred, four hydrogen ions are translocated across the cytoplasmic membrane), and thus conserves the redox energy in a proton gradient.</text>
</comment>
<dbReference type="RefSeq" id="WP_177169268.1">
    <property type="nucleotide sequence ID" value="NZ_FNWJ01000001.1"/>
</dbReference>
<protein>
    <recommendedName>
        <fullName evidence="2">NADH-quinone oxidoreductase subunit J</fullName>
        <ecNumber evidence="2">7.1.1.-</ecNumber>
    </recommendedName>
</protein>
<keyword evidence="2" id="KW-1133">Transmembrane helix</keyword>
<feature type="transmembrane region" description="Helical" evidence="2">
    <location>
        <begin position="91"/>
        <end position="112"/>
    </location>
</feature>
<dbReference type="Proteomes" id="UP000222056">
    <property type="component" value="Unassembled WGS sequence"/>
</dbReference>
<evidence type="ECO:0000313" key="4">
    <source>
        <dbReference type="Proteomes" id="UP000222056"/>
    </source>
</evidence>
<feature type="transmembrane region" description="Helical" evidence="2">
    <location>
        <begin position="144"/>
        <end position="166"/>
    </location>
</feature>
<feature type="transmembrane region" description="Helical" evidence="2">
    <location>
        <begin position="6"/>
        <end position="25"/>
    </location>
</feature>
<dbReference type="InterPro" id="IPR042106">
    <property type="entry name" value="Nuo/plastoQ_OxRdtase_6_NuoJ"/>
</dbReference>
<dbReference type="PANTHER" id="PTHR33269:SF17">
    <property type="entry name" value="NADH-UBIQUINONE OXIDOREDUCTASE CHAIN 6"/>
    <property type="match status" value="1"/>
</dbReference>
<dbReference type="GO" id="GO:0048038">
    <property type="term" value="F:quinone binding"/>
    <property type="evidence" value="ECO:0007669"/>
    <property type="project" value="UniProtKB-UniRule"/>
</dbReference>
<dbReference type="EMBL" id="FNWJ01000001">
    <property type="protein sequence ID" value="SEH10609.1"/>
    <property type="molecule type" value="Genomic_DNA"/>
</dbReference>
<keyword evidence="4" id="KW-1185">Reference proteome</keyword>
<dbReference type="PANTHER" id="PTHR33269">
    <property type="entry name" value="NADH-UBIQUINONE OXIDOREDUCTASE CHAIN 6"/>
    <property type="match status" value="1"/>
</dbReference>
<evidence type="ECO:0000313" key="3">
    <source>
        <dbReference type="EMBL" id="SEH10609.1"/>
    </source>
</evidence>
<reference evidence="4" key="1">
    <citation type="submission" date="2016-10" db="EMBL/GenBank/DDBJ databases">
        <authorList>
            <person name="Varghese N."/>
            <person name="Submissions S."/>
        </authorList>
    </citation>
    <scope>NUCLEOTIDE SEQUENCE [LARGE SCALE GENOMIC DNA]</scope>
    <source>
        <strain evidence="4">ATCC 35263</strain>
    </source>
</reference>
<dbReference type="GO" id="GO:0005886">
    <property type="term" value="C:plasma membrane"/>
    <property type="evidence" value="ECO:0007669"/>
    <property type="project" value="UniProtKB-SubCell"/>
</dbReference>
<evidence type="ECO:0000256" key="1">
    <source>
        <dbReference type="ARBA" id="ARBA00005698"/>
    </source>
</evidence>
<dbReference type="EC" id="7.1.1.-" evidence="2"/>
<comment type="catalytic activity">
    <reaction evidence="2">
        <text>a quinone + NADH + 5 H(+)(in) = a quinol + NAD(+) + 4 H(+)(out)</text>
        <dbReference type="Rhea" id="RHEA:57888"/>
        <dbReference type="ChEBI" id="CHEBI:15378"/>
        <dbReference type="ChEBI" id="CHEBI:24646"/>
        <dbReference type="ChEBI" id="CHEBI:57540"/>
        <dbReference type="ChEBI" id="CHEBI:57945"/>
        <dbReference type="ChEBI" id="CHEBI:132124"/>
    </reaction>
</comment>
<dbReference type="Pfam" id="PF00499">
    <property type="entry name" value="Oxidored_q3"/>
    <property type="match status" value="1"/>
</dbReference>
<organism evidence="3 4">
    <name type="scientific">Thermoleophilum album</name>
    <dbReference type="NCBI Taxonomy" id="29539"/>
    <lineage>
        <taxon>Bacteria</taxon>
        <taxon>Bacillati</taxon>
        <taxon>Actinomycetota</taxon>
        <taxon>Thermoleophilia</taxon>
        <taxon>Thermoleophilales</taxon>
        <taxon>Thermoleophilaceae</taxon>
        <taxon>Thermoleophilum</taxon>
    </lineage>
</organism>
<gene>
    <name evidence="3" type="ORF">SAMN02745716_0476</name>
</gene>
<keyword evidence="2" id="KW-1003">Cell membrane</keyword>
<keyword evidence="2" id="KW-0812">Transmembrane</keyword>
<evidence type="ECO:0000256" key="2">
    <source>
        <dbReference type="RuleBase" id="RU004429"/>
    </source>
</evidence>
<keyword evidence="2" id="KW-0520">NAD</keyword>
<feature type="transmembrane region" description="Helical" evidence="2">
    <location>
        <begin position="32"/>
        <end position="53"/>
    </location>
</feature>
<proteinExistence type="inferred from homology"/>
<accession>A0A1H6FID9</accession>